<evidence type="ECO:0000259" key="3">
    <source>
        <dbReference type="SMART" id="SM00322"/>
    </source>
</evidence>
<dbReference type="SMART" id="SM00322">
    <property type="entry name" value="KH"/>
    <property type="match status" value="2"/>
</dbReference>
<dbReference type="PANTHER" id="PTHR10288">
    <property type="entry name" value="KH DOMAIN CONTAINING RNA BINDING PROTEIN"/>
    <property type="match status" value="1"/>
</dbReference>
<reference evidence="4 5" key="1">
    <citation type="journal article" date="2013" name="BMC Genomics">
        <title>The miniature genome of a carnivorous plant Genlisea aurea contains a low number of genes and short non-coding sequences.</title>
        <authorList>
            <person name="Leushkin E.V."/>
            <person name="Sutormin R.A."/>
            <person name="Nabieva E.R."/>
            <person name="Penin A.A."/>
            <person name="Kondrashov A.S."/>
            <person name="Logacheva M.D."/>
        </authorList>
    </citation>
    <scope>NUCLEOTIDE SEQUENCE [LARGE SCALE GENOMIC DNA]</scope>
</reference>
<name>S8DJ18_9LAMI</name>
<comment type="caution">
    <text evidence="4">The sequence shown here is derived from an EMBL/GenBank/DDBJ whole genome shotgun (WGS) entry which is preliminary data.</text>
</comment>
<feature type="domain" description="K Homology" evidence="3">
    <location>
        <begin position="137"/>
        <end position="210"/>
    </location>
</feature>
<keyword evidence="5" id="KW-1185">Reference proteome</keyword>
<dbReference type="InterPro" id="IPR004088">
    <property type="entry name" value="KH_dom_type_1"/>
</dbReference>
<keyword evidence="1" id="KW-0677">Repeat</keyword>
<sequence>LIQFYAEDEGQGDPVSKIRLVAPNSCCGGIIGKGGAIIRSLIEDSRADIKISPQDFYFPGLHDRLVTVTGILGEQLRAIELILLKLVNDSYYQQSVLAPFPYAALMYNGGGVHYGPNGFGPKYPSNRPHNKASILRLTSSVSIGVPDENIGLIVGRGGRNILEISQLSGARIKISDRGDFIPGTSNRKVTIIGSQRAIRAAESMISQKIASVGE</sequence>
<dbReference type="InterPro" id="IPR004087">
    <property type="entry name" value="KH_dom"/>
</dbReference>
<dbReference type="SUPFAM" id="SSF54791">
    <property type="entry name" value="Eukaryotic type KH-domain (KH-domain type I)"/>
    <property type="match status" value="2"/>
</dbReference>
<feature type="domain" description="K Homology" evidence="3">
    <location>
        <begin position="14"/>
        <end position="87"/>
    </location>
</feature>
<evidence type="ECO:0000256" key="1">
    <source>
        <dbReference type="ARBA" id="ARBA00022737"/>
    </source>
</evidence>
<evidence type="ECO:0000256" key="2">
    <source>
        <dbReference type="PROSITE-ProRule" id="PRU00117"/>
    </source>
</evidence>
<dbReference type="Pfam" id="PF00013">
    <property type="entry name" value="KH_1"/>
    <property type="match status" value="2"/>
</dbReference>
<evidence type="ECO:0000313" key="4">
    <source>
        <dbReference type="EMBL" id="EPS59477.1"/>
    </source>
</evidence>
<dbReference type="Proteomes" id="UP000015453">
    <property type="component" value="Unassembled WGS sequence"/>
</dbReference>
<dbReference type="GO" id="GO:0003723">
    <property type="term" value="F:RNA binding"/>
    <property type="evidence" value="ECO:0007669"/>
    <property type="project" value="UniProtKB-UniRule"/>
</dbReference>
<keyword evidence="2" id="KW-0694">RNA-binding</keyword>
<gene>
    <name evidence="4" type="ORF">M569_15330</name>
</gene>
<feature type="non-terminal residue" evidence="4">
    <location>
        <position position="1"/>
    </location>
</feature>
<feature type="non-terminal residue" evidence="4">
    <location>
        <position position="214"/>
    </location>
</feature>
<organism evidence="4 5">
    <name type="scientific">Genlisea aurea</name>
    <dbReference type="NCBI Taxonomy" id="192259"/>
    <lineage>
        <taxon>Eukaryota</taxon>
        <taxon>Viridiplantae</taxon>
        <taxon>Streptophyta</taxon>
        <taxon>Embryophyta</taxon>
        <taxon>Tracheophyta</taxon>
        <taxon>Spermatophyta</taxon>
        <taxon>Magnoliopsida</taxon>
        <taxon>eudicotyledons</taxon>
        <taxon>Gunneridae</taxon>
        <taxon>Pentapetalae</taxon>
        <taxon>asterids</taxon>
        <taxon>lamiids</taxon>
        <taxon>Lamiales</taxon>
        <taxon>Lentibulariaceae</taxon>
        <taxon>Genlisea</taxon>
    </lineage>
</organism>
<evidence type="ECO:0000313" key="5">
    <source>
        <dbReference type="Proteomes" id="UP000015453"/>
    </source>
</evidence>
<dbReference type="PROSITE" id="PS50084">
    <property type="entry name" value="KH_TYPE_1"/>
    <property type="match status" value="2"/>
</dbReference>
<accession>S8DJ18</accession>
<dbReference type="Gene3D" id="3.30.1370.10">
    <property type="entry name" value="K Homology domain, type 1"/>
    <property type="match status" value="2"/>
</dbReference>
<dbReference type="EMBL" id="AUSU01008337">
    <property type="protein sequence ID" value="EPS59477.1"/>
    <property type="molecule type" value="Genomic_DNA"/>
</dbReference>
<proteinExistence type="predicted"/>
<dbReference type="InterPro" id="IPR036612">
    <property type="entry name" value="KH_dom_type_1_sf"/>
</dbReference>
<dbReference type="OrthoDB" id="441329at2759"/>
<dbReference type="AlphaFoldDB" id="S8DJ18"/>
<protein>
    <recommendedName>
        <fullName evidence="3">K Homology domain-containing protein</fullName>
    </recommendedName>
</protein>